<evidence type="ECO:0000259" key="4">
    <source>
        <dbReference type="Pfam" id="PF14432"/>
    </source>
</evidence>
<feature type="repeat" description="PPR" evidence="3">
    <location>
        <begin position="187"/>
        <end position="217"/>
    </location>
</feature>
<feature type="repeat" description="PPR" evidence="3">
    <location>
        <begin position="321"/>
        <end position="355"/>
    </location>
</feature>
<dbReference type="GO" id="GO:0008270">
    <property type="term" value="F:zinc ion binding"/>
    <property type="evidence" value="ECO:0007669"/>
    <property type="project" value="InterPro"/>
</dbReference>
<protein>
    <recommendedName>
        <fullName evidence="4">DYW domain-containing protein</fullName>
    </recommendedName>
</protein>
<name>A0AAP0WLU1_LIQFO</name>
<dbReference type="InterPro" id="IPR046960">
    <property type="entry name" value="PPR_At4g14850-like_plant"/>
</dbReference>
<dbReference type="EMBL" id="JBBPBK010000012">
    <property type="protein sequence ID" value="KAK9273712.1"/>
    <property type="molecule type" value="Genomic_DNA"/>
</dbReference>
<dbReference type="Pfam" id="PF14432">
    <property type="entry name" value="DYW_deaminase"/>
    <property type="match status" value="1"/>
</dbReference>
<feature type="repeat" description="PPR" evidence="3">
    <location>
        <begin position="218"/>
        <end position="252"/>
    </location>
</feature>
<dbReference type="FunFam" id="1.25.40.10:FF:000470">
    <property type="entry name" value="Pentatricopeptide repeat-containing protein At5g66520"/>
    <property type="match status" value="1"/>
</dbReference>
<evidence type="ECO:0000313" key="6">
    <source>
        <dbReference type="Proteomes" id="UP001415857"/>
    </source>
</evidence>
<proteinExistence type="inferred from homology"/>
<accession>A0AAP0WLU1</accession>
<dbReference type="PANTHER" id="PTHR47926:SF436">
    <property type="entry name" value="PENTATRICOPEPTIDE REPEAT-CONTAINING PROTEIN ELI1, CHLOROPLASTIC-LIKE ISOFORM X2"/>
    <property type="match status" value="1"/>
</dbReference>
<feature type="domain" description="DYW" evidence="4">
    <location>
        <begin position="536"/>
        <end position="629"/>
    </location>
</feature>
<dbReference type="Pfam" id="PF20431">
    <property type="entry name" value="E_motif"/>
    <property type="match status" value="1"/>
</dbReference>
<dbReference type="Pfam" id="PF13041">
    <property type="entry name" value="PPR_2"/>
    <property type="match status" value="2"/>
</dbReference>
<evidence type="ECO:0000256" key="3">
    <source>
        <dbReference type="PROSITE-ProRule" id="PRU00708"/>
    </source>
</evidence>
<sequence length="629" mass="71055">MWILNIKRYYSSFKRPLNSNHQLLSLLDSCKSMDQIKQSHALLITTGLILHPIPAITLLKQLTGSTFASFSYAQLVFDQIPTPDLFLYNTMIKAYALTPPLCSKSLVIFRSMIRVSSPSPNRYTFVFVFKACGNGLGVLEGEQVRVHAVKLGLESNLFVTNGLIRMYANWGMVDEARRVFDWSVDKDLFSWNILIGGYVGLGEIDQARELFEGMSDRDVVSWSTIIAGYVQVGCYVEALDVFHEMLRIGPTPNEFTLTSALAACANQVALDQGRWIHVYIDKSEIMMNEKLLASLIDMYAKCGEIEFASKVFYNECSQKWKVWPWNALIGGFAMHGKSEEAINLFEEMRIEKVSPNKVTFIALLNACSHGNMVKEGRGYFQLMASSYGIEPEIEHYGCMVDLLGRAGLLKEAEDVILNMPMAPDAVIWGALLGACRIHKDIEMGERIGKVLKEFDSKLIGCHVLLANMYSTSGRWNEAKVVRERIKISGGRKTPGCSSIELNGVFHQFLVGDRSHPQTKQLYLFLDEMKTKLKNAGYVPEFGELLLDIDDEEDRETALSKHSEKLAIAFGLINTTPGTPIRIVKNLRVCSDCHQATKFISKVYEREIVVRDRIRYHHFKDGSCSCKDYW</sequence>
<dbReference type="InterPro" id="IPR046848">
    <property type="entry name" value="E_motif"/>
</dbReference>
<dbReference type="Gene3D" id="1.25.40.10">
    <property type="entry name" value="Tetratricopeptide repeat domain"/>
    <property type="match status" value="3"/>
</dbReference>
<dbReference type="PANTHER" id="PTHR47926">
    <property type="entry name" value="PENTATRICOPEPTIDE REPEAT-CONTAINING PROTEIN"/>
    <property type="match status" value="1"/>
</dbReference>
<organism evidence="5 6">
    <name type="scientific">Liquidambar formosana</name>
    <name type="common">Formosan gum</name>
    <dbReference type="NCBI Taxonomy" id="63359"/>
    <lineage>
        <taxon>Eukaryota</taxon>
        <taxon>Viridiplantae</taxon>
        <taxon>Streptophyta</taxon>
        <taxon>Embryophyta</taxon>
        <taxon>Tracheophyta</taxon>
        <taxon>Spermatophyta</taxon>
        <taxon>Magnoliopsida</taxon>
        <taxon>eudicotyledons</taxon>
        <taxon>Gunneridae</taxon>
        <taxon>Pentapetalae</taxon>
        <taxon>Saxifragales</taxon>
        <taxon>Altingiaceae</taxon>
        <taxon>Liquidambar</taxon>
    </lineage>
</organism>
<reference evidence="5 6" key="1">
    <citation type="journal article" date="2024" name="Plant J.">
        <title>Genome sequences and population genomics reveal climatic adaptation and genomic divergence between two closely related sweetgum species.</title>
        <authorList>
            <person name="Xu W.Q."/>
            <person name="Ren C.Q."/>
            <person name="Zhang X.Y."/>
            <person name="Comes H.P."/>
            <person name="Liu X.H."/>
            <person name="Li Y.G."/>
            <person name="Kettle C.J."/>
            <person name="Jalonen R."/>
            <person name="Gaisberger H."/>
            <person name="Ma Y.Z."/>
            <person name="Qiu Y.X."/>
        </authorList>
    </citation>
    <scope>NUCLEOTIDE SEQUENCE [LARGE SCALE GENOMIC DNA]</scope>
    <source>
        <strain evidence="5">Hangzhou</strain>
    </source>
</reference>
<gene>
    <name evidence="5" type="ORF">L1049_018522</name>
</gene>
<evidence type="ECO:0000256" key="1">
    <source>
        <dbReference type="ARBA" id="ARBA00006643"/>
    </source>
</evidence>
<dbReference type="GO" id="GO:0003729">
    <property type="term" value="F:mRNA binding"/>
    <property type="evidence" value="ECO:0007669"/>
    <property type="project" value="UniProtKB-ARBA"/>
</dbReference>
<dbReference type="Pfam" id="PF01535">
    <property type="entry name" value="PPR"/>
    <property type="match status" value="3"/>
</dbReference>
<dbReference type="PROSITE" id="PS51375">
    <property type="entry name" value="PPR"/>
    <property type="match status" value="3"/>
</dbReference>
<dbReference type="Proteomes" id="UP001415857">
    <property type="component" value="Unassembled WGS sequence"/>
</dbReference>
<evidence type="ECO:0000256" key="2">
    <source>
        <dbReference type="ARBA" id="ARBA00022737"/>
    </source>
</evidence>
<evidence type="ECO:0000313" key="5">
    <source>
        <dbReference type="EMBL" id="KAK9273712.1"/>
    </source>
</evidence>
<dbReference type="GO" id="GO:0009451">
    <property type="term" value="P:RNA modification"/>
    <property type="evidence" value="ECO:0007669"/>
    <property type="project" value="InterPro"/>
</dbReference>
<keyword evidence="6" id="KW-1185">Reference proteome</keyword>
<dbReference type="InterPro" id="IPR002885">
    <property type="entry name" value="PPR_rpt"/>
</dbReference>
<dbReference type="InterPro" id="IPR011990">
    <property type="entry name" value="TPR-like_helical_dom_sf"/>
</dbReference>
<comment type="similarity">
    <text evidence="1">Belongs to the PPR family. PCMP-H subfamily.</text>
</comment>
<keyword evidence="2" id="KW-0677">Repeat</keyword>
<comment type="caution">
    <text evidence="5">The sequence shown here is derived from an EMBL/GenBank/DDBJ whole genome shotgun (WGS) entry which is preliminary data.</text>
</comment>
<dbReference type="FunFam" id="1.25.40.10:FF:000690">
    <property type="entry name" value="Pentatricopeptide repeat-containing protein"/>
    <property type="match status" value="1"/>
</dbReference>
<dbReference type="NCBIfam" id="TIGR00756">
    <property type="entry name" value="PPR"/>
    <property type="match status" value="4"/>
</dbReference>
<dbReference type="InterPro" id="IPR032867">
    <property type="entry name" value="DYW_dom"/>
</dbReference>
<dbReference type="AlphaFoldDB" id="A0AAP0WLU1"/>